<evidence type="ECO:0000256" key="3">
    <source>
        <dbReference type="ARBA" id="ARBA00022481"/>
    </source>
</evidence>
<dbReference type="HAMAP" id="MF_00093">
    <property type="entry name" value="Rel_fac_1"/>
    <property type="match status" value="1"/>
</dbReference>
<dbReference type="InterPro" id="IPR005139">
    <property type="entry name" value="PCRF"/>
</dbReference>
<dbReference type="SUPFAM" id="SSF75620">
    <property type="entry name" value="Release factor"/>
    <property type="match status" value="1"/>
</dbReference>
<comment type="similarity">
    <text evidence="2 5">Belongs to the prokaryotic/mitochondrial release factor family.</text>
</comment>
<keyword evidence="5" id="KW-0963">Cytoplasm</keyword>
<keyword evidence="4 5" id="KW-0648">Protein biosynthesis</keyword>
<dbReference type="PANTHER" id="PTHR43804">
    <property type="entry name" value="LD18447P"/>
    <property type="match status" value="1"/>
</dbReference>
<dbReference type="FunFam" id="3.30.160.20:FF:000004">
    <property type="entry name" value="Peptide chain release factor 1"/>
    <property type="match status" value="1"/>
</dbReference>
<dbReference type="AlphaFoldDB" id="A0A7V0XFT2"/>
<feature type="modified residue" description="N5-methylglutamine" evidence="5">
    <location>
        <position position="240"/>
    </location>
</feature>
<feature type="domain" description="Prokaryotic-type class I peptide chain release factors" evidence="7">
    <location>
        <begin position="233"/>
        <end position="249"/>
    </location>
</feature>
<dbReference type="SMART" id="SM00937">
    <property type="entry name" value="PCRF"/>
    <property type="match status" value="1"/>
</dbReference>
<dbReference type="InterPro" id="IPR004373">
    <property type="entry name" value="RF-1"/>
</dbReference>
<dbReference type="PROSITE" id="PS00745">
    <property type="entry name" value="RF_PROK_I"/>
    <property type="match status" value="1"/>
</dbReference>
<dbReference type="Gene3D" id="3.30.160.20">
    <property type="match status" value="1"/>
</dbReference>
<evidence type="ECO:0000256" key="5">
    <source>
        <dbReference type="HAMAP-Rule" id="MF_00093"/>
    </source>
</evidence>
<reference evidence="8" key="1">
    <citation type="journal article" date="2020" name="mSystems">
        <title>Genome- and Community-Level Interaction Insights into Carbon Utilization and Element Cycling Functions of Hydrothermarchaeota in Hydrothermal Sediment.</title>
        <authorList>
            <person name="Zhou Z."/>
            <person name="Liu Y."/>
            <person name="Xu W."/>
            <person name="Pan J."/>
            <person name="Luo Z.H."/>
            <person name="Li M."/>
        </authorList>
    </citation>
    <scope>NUCLEOTIDE SEQUENCE [LARGE SCALE GENOMIC DNA]</scope>
    <source>
        <strain evidence="8">SpSt-1182</strain>
    </source>
</reference>
<evidence type="ECO:0000256" key="2">
    <source>
        <dbReference type="ARBA" id="ARBA00010835"/>
    </source>
</evidence>
<protein>
    <recommendedName>
        <fullName evidence="5 6">Peptide chain release factor 1</fullName>
        <shortName evidence="5">RF-1</shortName>
    </recommendedName>
</protein>
<dbReference type="Pfam" id="PF03462">
    <property type="entry name" value="PCRF"/>
    <property type="match status" value="1"/>
</dbReference>
<keyword evidence="3 5" id="KW-0488">Methylation</keyword>
<name>A0A7V0XFT2_UNCW3</name>
<dbReference type="Gene3D" id="6.10.140.1950">
    <property type="match status" value="1"/>
</dbReference>
<gene>
    <name evidence="5" type="primary">prfA</name>
    <name evidence="8" type="ORF">ENN51_07085</name>
</gene>
<evidence type="ECO:0000313" key="8">
    <source>
        <dbReference type="EMBL" id="HDR00027.1"/>
    </source>
</evidence>
<dbReference type="InterPro" id="IPR000352">
    <property type="entry name" value="Pep_chain_release_fac_I"/>
</dbReference>
<evidence type="ECO:0000259" key="7">
    <source>
        <dbReference type="PROSITE" id="PS00745"/>
    </source>
</evidence>
<dbReference type="Gene3D" id="3.30.70.1660">
    <property type="match status" value="1"/>
</dbReference>
<dbReference type="NCBIfam" id="TIGR00019">
    <property type="entry name" value="prfA"/>
    <property type="match status" value="1"/>
</dbReference>
<accession>A0A7V0XFT2</accession>
<dbReference type="Proteomes" id="UP000885672">
    <property type="component" value="Unassembled WGS sequence"/>
</dbReference>
<dbReference type="Pfam" id="PF00472">
    <property type="entry name" value="RF-1"/>
    <property type="match status" value="1"/>
</dbReference>
<dbReference type="InterPro" id="IPR045853">
    <property type="entry name" value="Pep_chain_release_fac_I_sf"/>
</dbReference>
<evidence type="ECO:0000256" key="4">
    <source>
        <dbReference type="ARBA" id="ARBA00022917"/>
    </source>
</evidence>
<dbReference type="PANTHER" id="PTHR43804:SF7">
    <property type="entry name" value="LD18447P"/>
    <property type="match status" value="1"/>
</dbReference>
<proteinExistence type="inferred from homology"/>
<organism evidence="8">
    <name type="scientific">candidate division WOR-3 bacterium</name>
    <dbReference type="NCBI Taxonomy" id="2052148"/>
    <lineage>
        <taxon>Bacteria</taxon>
        <taxon>Bacteria division WOR-3</taxon>
    </lineage>
</organism>
<dbReference type="NCBIfam" id="NF001859">
    <property type="entry name" value="PRK00591.1"/>
    <property type="match status" value="1"/>
</dbReference>
<comment type="caution">
    <text evidence="8">The sequence shown here is derived from an EMBL/GenBank/DDBJ whole genome shotgun (WGS) entry which is preliminary data.</text>
</comment>
<dbReference type="GO" id="GO:0005737">
    <property type="term" value="C:cytoplasm"/>
    <property type="evidence" value="ECO:0007669"/>
    <property type="project" value="UniProtKB-SubCell"/>
</dbReference>
<comment type="function">
    <text evidence="1 5">Peptide chain release factor 1 directs the termination of translation in response to the peptide chain termination codons UAG and UAA.</text>
</comment>
<comment type="subcellular location">
    <subcellularLocation>
        <location evidence="5">Cytoplasm</location>
    </subcellularLocation>
</comment>
<evidence type="ECO:0000256" key="6">
    <source>
        <dbReference type="NCBIfam" id="TIGR00019"/>
    </source>
</evidence>
<dbReference type="InterPro" id="IPR050057">
    <property type="entry name" value="Prokaryotic/Mito_RF"/>
</dbReference>
<comment type="PTM">
    <text evidence="5">Methylated by PrmC. Methylation increases the termination efficiency of RF1.</text>
</comment>
<dbReference type="GO" id="GO:0016149">
    <property type="term" value="F:translation release factor activity, codon specific"/>
    <property type="evidence" value="ECO:0007669"/>
    <property type="project" value="UniProtKB-UniRule"/>
</dbReference>
<evidence type="ECO:0000256" key="1">
    <source>
        <dbReference type="ARBA" id="ARBA00002986"/>
    </source>
</evidence>
<sequence length="360" mass="40191">MPTPSAEFERRIAPVVGRIGEVEAALSHPDVSRDPARLRDLTHELRRISALRARLKEYCRVERELAEAETMAEDAGDADLRELAEAETAELAGRLARLDEEFRRELAPRSPDWDKGCILELRPAAGGEESALFAGTLYRMYARYAELHGLKIEVLSSRPSELDGYKEMVFAVTGEEPFRRFRFESGVHRVQRVPETEAAGRIHTSTVTVAVLIEPEEVELKIDPKDLRVDVFRAGGHGGQHVNVTDSAVRITHLPTGLVVSCQDERSQGRNKTKAMKVLAARLLDARRAADQAKAVEARRGQIGTGERSEKIRTYNFPQNRVTDHRIKFTTHSLDKVLAGELDPVFDALETAEAELARGE</sequence>
<dbReference type="EMBL" id="DSBX01000264">
    <property type="protein sequence ID" value="HDR00027.1"/>
    <property type="molecule type" value="Genomic_DNA"/>
</dbReference>